<evidence type="ECO:0000313" key="2">
    <source>
        <dbReference type="EMBL" id="QRQ99773.1"/>
    </source>
</evidence>
<proteinExistence type="predicted"/>
<dbReference type="InterPro" id="IPR035386">
    <property type="entry name" value="Arm-DNA-bind_5"/>
</dbReference>
<gene>
    <name evidence="2" type="ORF">HWI92_01975</name>
</gene>
<reference evidence="2 3" key="1">
    <citation type="submission" date="2020-06" db="EMBL/GenBank/DDBJ databases">
        <title>Dyadobacter sandarakinus sp. nov., isolated from the soil of the Arctic Yellow River Station.</title>
        <authorList>
            <person name="Zhang Y."/>
            <person name="Peng F."/>
        </authorList>
    </citation>
    <scope>NUCLEOTIDE SEQUENCE [LARGE SCALE GENOMIC DNA]</scope>
    <source>
        <strain evidence="2 3">Q3-56</strain>
    </source>
</reference>
<organism evidence="2 3">
    <name type="scientific">Dyadobacter sandarakinus</name>
    <dbReference type="NCBI Taxonomy" id="2747268"/>
    <lineage>
        <taxon>Bacteria</taxon>
        <taxon>Pseudomonadati</taxon>
        <taxon>Bacteroidota</taxon>
        <taxon>Cytophagia</taxon>
        <taxon>Cytophagales</taxon>
        <taxon>Spirosomataceae</taxon>
        <taxon>Dyadobacter</taxon>
    </lineage>
</organism>
<dbReference type="RefSeq" id="WP_204660535.1">
    <property type="nucleotide sequence ID" value="NZ_CP056775.1"/>
</dbReference>
<evidence type="ECO:0000259" key="1">
    <source>
        <dbReference type="Pfam" id="PF17293"/>
    </source>
</evidence>
<accession>A0ABX7I1T7</accession>
<evidence type="ECO:0000313" key="3">
    <source>
        <dbReference type="Proteomes" id="UP000612680"/>
    </source>
</evidence>
<dbReference type="Proteomes" id="UP000612680">
    <property type="component" value="Chromosome"/>
</dbReference>
<dbReference type="Pfam" id="PF17293">
    <property type="entry name" value="Arm-DNA-bind_5"/>
    <property type="match status" value="1"/>
</dbReference>
<dbReference type="EMBL" id="CP056775">
    <property type="protein sequence ID" value="QRQ99773.1"/>
    <property type="molecule type" value="Genomic_DNA"/>
</dbReference>
<feature type="domain" description="Arm DNA-binding" evidence="1">
    <location>
        <begin position="15"/>
        <end position="72"/>
    </location>
</feature>
<protein>
    <recommendedName>
        <fullName evidence="1">Arm DNA-binding domain-containing protein</fullName>
    </recommendedName>
</protein>
<sequence length="94" mass="10567">MIYGFFVFVPAIQISVRQSKINRNNQLPLYMRVTVGRGRFQVATRKSVPPERWSGSSGKANGTTIDAREANAFSDSLGQVMLMACNCKPFRMTY</sequence>
<keyword evidence="3" id="KW-1185">Reference proteome</keyword>
<name>A0ABX7I1T7_9BACT</name>